<evidence type="ECO:0000313" key="3">
    <source>
        <dbReference type="EMBL" id="KUJ79852.1"/>
    </source>
</evidence>
<feature type="transmembrane region" description="Helical" evidence="1">
    <location>
        <begin position="20"/>
        <end position="44"/>
    </location>
</feature>
<feature type="domain" description="TadE-like" evidence="2">
    <location>
        <begin position="18"/>
        <end position="55"/>
    </location>
</feature>
<name>A0A0X3TVY7_9RHOB</name>
<protein>
    <recommendedName>
        <fullName evidence="2">TadE-like domain-containing protein</fullName>
    </recommendedName>
</protein>
<accession>A0A0X3TVY7</accession>
<keyword evidence="1" id="KW-0472">Membrane</keyword>
<dbReference type="Proteomes" id="UP000053690">
    <property type="component" value="Unassembled WGS sequence"/>
</dbReference>
<dbReference type="AlphaFoldDB" id="A0A0X3TVY7"/>
<proteinExistence type="predicted"/>
<evidence type="ECO:0000259" key="2">
    <source>
        <dbReference type="Pfam" id="PF07811"/>
    </source>
</evidence>
<organism evidence="3 4">
    <name type="scientific">Ruegeria profundi</name>
    <dbReference type="NCBI Taxonomy" id="1685378"/>
    <lineage>
        <taxon>Bacteria</taxon>
        <taxon>Pseudomonadati</taxon>
        <taxon>Pseudomonadota</taxon>
        <taxon>Alphaproteobacteria</taxon>
        <taxon>Rhodobacterales</taxon>
        <taxon>Roseobacteraceae</taxon>
        <taxon>Ruegeria</taxon>
    </lineage>
</organism>
<dbReference type="OrthoDB" id="7907064at2"/>
<evidence type="ECO:0000256" key="1">
    <source>
        <dbReference type="SAM" id="Phobius"/>
    </source>
</evidence>
<dbReference type="EMBL" id="LQBP01000003">
    <property type="protein sequence ID" value="KUJ79852.1"/>
    <property type="molecule type" value="Genomic_DNA"/>
</dbReference>
<dbReference type="RefSeq" id="WP_068334380.1">
    <property type="nucleotide sequence ID" value="NZ_LQBP01000003.1"/>
</dbReference>
<gene>
    <name evidence="3" type="ORF">AVO44_06670</name>
</gene>
<sequence>MTRRAWDNILRFRRSEEGSLVVEFVILFPLYLAFILCAVEYALVTVKQSMLERSVDLVVRDIRLGTGSGPTHDQIKEAICEQTLVIDDCSNNLQLEMIRQSAFTGVTLPAEPDCTDRSEEAKPVREFTNGPPNELMILRACAIVDPVFPTSSMGRALANDDGLIALSATTAFVQEP</sequence>
<dbReference type="InterPro" id="IPR012495">
    <property type="entry name" value="TadE-like_dom"/>
</dbReference>
<keyword evidence="1" id="KW-1133">Transmembrane helix</keyword>
<dbReference type="STRING" id="1685378.AVO44_06670"/>
<evidence type="ECO:0000313" key="4">
    <source>
        <dbReference type="Proteomes" id="UP000053690"/>
    </source>
</evidence>
<keyword evidence="1" id="KW-0812">Transmembrane</keyword>
<keyword evidence="4" id="KW-1185">Reference proteome</keyword>
<reference evidence="4" key="1">
    <citation type="submission" date="2015-12" db="EMBL/GenBank/DDBJ databases">
        <authorList>
            <person name="Zhang G."/>
            <person name="Stingl U."/>
        </authorList>
    </citation>
    <scope>NUCLEOTIDE SEQUENCE [LARGE SCALE GENOMIC DNA]</scope>
    <source>
        <strain evidence="4">ZGT108</strain>
    </source>
</reference>
<comment type="caution">
    <text evidence="3">The sequence shown here is derived from an EMBL/GenBank/DDBJ whole genome shotgun (WGS) entry which is preliminary data.</text>
</comment>
<dbReference type="Pfam" id="PF07811">
    <property type="entry name" value="TadE"/>
    <property type="match status" value="1"/>
</dbReference>